<dbReference type="InterPro" id="IPR020810">
    <property type="entry name" value="Enolase_C"/>
</dbReference>
<dbReference type="PANTHER" id="PTHR11902">
    <property type="entry name" value="ENOLASE"/>
    <property type="match status" value="1"/>
</dbReference>
<dbReference type="CDD" id="cd03313">
    <property type="entry name" value="enolase"/>
    <property type="match status" value="1"/>
</dbReference>
<keyword evidence="12" id="KW-0479">Metal-binding</keyword>
<feature type="active site" description="Proton donor" evidence="10">
    <location>
        <position position="210"/>
    </location>
</feature>
<dbReference type="PIRSF" id="PIRSF001400">
    <property type="entry name" value="Enolase"/>
    <property type="match status" value="1"/>
</dbReference>
<evidence type="ECO:0000256" key="11">
    <source>
        <dbReference type="PIRSR" id="PIRSR001400-2"/>
    </source>
</evidence>
<evidence type="ECO:0000256" key="12">
    <source>
        <dbReference type="PIRSR" id="PIRSR001400-3"/>
    </source>
</evidence>
<dbReference type="Gene3D" id="3.20.20.120">
    <property type="entry name" value="Enolase-like C-terminal domain"/>
    <property type="match status" value="1"/>
</dbReference>
<evidence type="ECO:0000313" key="15">
    <source>
        <dbReference type="EMBL" id="CAD2135487.1"/>
    </source>
</evidence>
<dbReference type="GO" id="GO:0000287">
    <property type="term" value="F:magnesium ion binding"/>
    <property type="evidence" value="ECO:0007669"/>
    <property type="project" value="InterPro"/>
</dbReference>
<dbReference type="SMART" id="SM01193">
    <property type="entry name" value="Enolase_N"/>
    <property type="match status" value="1"/>
</dbReference>
<feature type="binding site" evidence="11">
    <location>
        <position position="321"/>
    </location>
    <ligand>
        <name>substrate</name>
    </ligand>
</feature>
<dbReference type="GO" id="GO:0000015">
    <property type="term" value="C:phosphopyruvate hydratase complex"/>
    <property type="evidence" value="ECO:0007669"/>
    <property type="project" value="InterPro"/>
</dbReference>
<gene>
    <name evidence="15" type="ORF">MENT_LOCUS4745</name>
</gene>
<dbReference type="InterPro" id="IPR036849">
    <property type="entry name" value="Enolase-like_C_sf"/>
</dbReference>
<reference evidence="15 16" key="1">
    <citation type="submission" date="2020-08" db="EMBL/GenBank/DDBJ databases">
        <authorList>
            <person name="Koutsovoulos G."/>
            <person name="Danchin GJ E."/>
        </authorList>
    </citation>
    <scope>NUCLEOTIDE SEQUENCE [LARGE SCALE GENOMIC DNA]</scope>
</reference>
<feature type="binding site" evidence="12">
    <location>
        <position position="321"/>
    </location>
    <ligand>
        <name>Mg(2+)</name>
        <dbReference type="ChEBI" id="CHEBI:18420"/>
    </ligand>
</feature>
<evidence type="ECO:0000256" key="7">
    <source>
        <dbReference type="ARBA" id="ARBA00023239"/>
    </source>
</evidence>
<evidence type="ECO:0000256" key="8">
    <source>
        <dbReference type="ARBA" id="ARBA00031125"/>
    </source>
</evidence>
<feature type="domain" description="Enolase N-terminal" evidence="14">
    <location>
        <begin position="3"/>
        <end position="134"/>
    </location>
</feature>
<feature type="active site" description="Proton acceptor" evidence="10">
    <location>
        <position position="346"/>
    </location>
</feature>
<evidence type="ECO:0000256" key="3">
    <source>
        <dbReference type="ARBA" id="ARBA00012058"/>
    </source>
</evidence>
<comment type="similarity">
    <text evidence="2">Belongs to the enolase family.</text>
</comment>
<proteinExistence type="inferred from homology"/>
<dbReference type="FunFam" id="3.30.390.10:FF:000001">
    <property type="entry name" value="Enolase"/>
    <property type="match status" value="1"/>
</dbReference>
<dbReference type="AlphaFoldDB" id="A0A6V7TUX3"/>
<evidence type="ECO:0000259" key="14">
    <source>
        <dbReference type="SMART" id="SM01193"/>
    </source>
</evidence>
<feature type="binding site" evidence="11">
    <location>
        <position position="397"/>
    </location>
    <ligand>
        <name>substrate</name>
    </ligand>
</feature>
<dbReference type="SMART" id="SM01192">
    <property type="entry name" value="Enolase_C"/>
    <property type="match status" value="1"/>
</dbReference>
<comment type="cofactor">
    <cofactor evidence="12">
        <name>Mg(2+)</name>
        <dbReference type="ChEBI" id="CHEBI:18420"/>
    </cofactor>
    <text evidence="12">Mg(2+) is required for catalysis and for stabilizing the dimer.</text>
</comment>
<dbReference type="NCBIfam" id="TIGR01060">
    <property type="entry name" value="eno"/>
    <property type="match status" value="1"/>
</dbReference>
<dbReference type="OrthoDB" id="1739814at2759"/>
<evidence type="ECO:0000259" key="13">
    <source>
        <dbReference type="SMART" id="SM01192"/>
    </source>
</evidence>
<dbReference type="SUPFAM" id="SSF51604">
    <property type="entry name" value="Enolase C-terminal domain-like"/>
    <property type="match status" value="1"/>
</dbReference>
<evidence type="ECO:0000256" key="9">
    <source>
        <dbReference type="ARBA" id="ARBA00032132"/>
    </source>
</evidence>
<feature type="binding site" evidence="12">
    <location>
        <position position="245"/>
    </location>
    <ligand>
        <name>Mg(2+)</name>
        <dbReference type="ChEBI" id="CHEBI:18420"/>
    </ligand>
</feature>
<evidence type="ECO:0000256" key="10">
    <source>
        <dbReference type="PIRSR" id="PIRSR001400-1"/>
    </source>
</evidence>
<dbReference type="FunFam" id="3.20.20.120:FF:000002">
    <property type="entry name" value="Enolase 1"/>
    <property type="match status" value="1"/>
</dbReference>
<accession>A0A6V7TUX3</accession>
<dbReference type="InterPro" id="IPR029017">
    <property type="entry name" value="Enolase-like_N"/>
</dbReference>
<dbReference type="SFLD" id="SFLDF00002">
    <property type="entry name" value="enolase"/>
    <property type="match status" value="1"/>
</dbReference>
<dbReference type="EMBL" id="CAJEWN010000016">
    <property type="protein sequence ID" value="CAD2135487.1"/>
    <property type="molecule type" value="Genomic_DNA"/>
</dbReference>
<evidence type="ECO:0000256" key="4">
    <source>
        <dbReference type="ARBA" id="ARBA00017068"/>
    </source>
</evidence>
<evidence type="ECO:0000256" key="5">
    <source>
        <dbReference type="ARBA" id="ARBA00022842"/>
    </source>
</evidence>
<dbReference type="PANTHER" id="PTHR11902:SF1">
    <property type="entry name" value="ENOLASE"/>
    <property type="match status" value="1"/>
</dbReference>
<dbReference type="GO" id="GO:0004634">
    <property type="term" value="F:phosphopyruvate hydratase activity"/>
    <property type="evidence" value="ECO:0007669"/>
    <property type="project" value="UniProtKB-EC"/>
</dbReference>
<dbReference type="PROSITE" id="PS00164">
    <property type="entry name" value="ENOLASE"/>
    <property type="match status" value="1"/>
</dbReference>
<feature type="binding site" evidence="11">
    <location>
        <position position="167"/>
    </location>
    <ligand>
        <name>substrate</name>
    </ligand>
</feature>
<dbReference type="Proteomes" id="UP000580250">
    <property type="component" value="Unassembled WGS sequence"/>
</dbReference>
<sequence length="434" mass="47165">MSIKRVHARYIYDSRGNPTVAVDLETDKGLFQAAVPSGASTGIYEALELRDGDKTVHHGKGVLKAVDNVNSKIAPALIAKNFNVTDQAAIDKFLIELDGTDNKGNFGANAILGVSLAVCKAGAVHKGVPLYKYIAELAGIQKVILPVPAFNMINGGSHAGNKLAMQEFMVLPVGAKNFKEAMQIGSEIYHHLKKVIHKRYGLDATAVGDEGGFAPNILDNNEGLDLLLEAFKASGHADKVVIGMDVAASEFYKSDAKKYDLDFKNPNSDQTKWLTGDQLADVYKSFIAKYNVKSIEDAFDQDDWDNWSKLLSQTDIQLVGDDLTVTNPKRIKQAVEKKACNCLLLKVNQIGTVTESIEAATLARSNGWGVMVSHRSGETEDTFIADLVVGLATGQIKTGAPCRSERLAKYNRIMVIEDELGDEAVYAGQNYRKP</sequence>
<feature type="domain" description="Enolase C-terminal TIM barrel" evidence="13">
    <location>
        <begin position="142"/>
        <end position="434"/>
    </location>
</feature>
<evidence type="ECO:0000256" key="2">
    <source>
        <dbReference type="ARBA" id="ARBA00009604"/>
    </source>
</evidence>
<organism evidence="15 16">
    <name type="scientific">Meloidogyne enterolobii</name>
    <name type="common">Root-knot nematode worm</name>
    <name type="synonym">Meloidogyne mayaguensis</name>
    <dbReference type="NCBI Taxonomy" id="390850"/>
    <lineage>
        <taxon>Eukaryota</taxon>
        <taxon>Metazoa</taxon>
        <taxon>Ecdysozoa</taxon>
        <taxon>Nematoda</taxon>
        <taxon>Chromadorea</taxon>
        <taxon>Rhabditida</taxon>
        <taxon>Tylenchina</taxon>
        <taxon>Tylenchomorpha</taxon>
        <taxon>Tylenchoidea</taxon>
        <taxon>Meloidogynidae</taxon>
        <taxon>Meloidogyninae</taxon>
        <taxon>Meloidogyne</taxon>
    </lineage>
</organism>
<dbReference type="SFLD" id="SFLDS00001">
    <property type="entry name" value="Enolase"/>
    <property type="match status" value="1"/>
</dbReference>
<dbReference type="HAMAP" id="MF_00318">
    <property type="entry name" value="Enolase"/>
    <property type="match status" value="1"/>
</dbReference>
<evidence type="ECO:0000313" key="16">
    <source>
        <dbReference type="Proteomes" id="UP000580250"/>
    </source>
</evidence>
<dbReference type="InterPro" id="IPR000941">
    <property type="entry name" value="Enolase"/>
</dbReference>
<evidence type="ECO:0000256" key="6">
    <source>
        <dbReference type="ARBA" id="ARBA00023152"/>
    </source>
</evidence>
<dbReference type="GO" id="GO:0006096">
    <property type="term" value="P:glycolytic process"/>
    <property type="evidence" value="ECO:0007669"/>
    <property type="project" value="UniProtKB-UniPathway"/>
</dbReference>
<dbReference type="SFLD" id="SFLDG00178">
    <property type="entry name" value="enolase"/>
    <property type="match status" value="1"/>
</dbReference>
<protein>
    <recommendedName>
        <fullName evidence="4">Enolase</fullName>
        <ecNumber evidence="3">4.2.1.11</ecNumber>
    </recommendedName>
    <alternativeName>
        <fullName evidence="8">2-phospho-D-glycerate hydro-lyase</fullName>
    </alternativeName>
    <alternativeName>
        <fullName evidence="9">2-phosphoglycerate dehydratase</fullName>
    </alternativeName>
</protein>
<dbReference type="InterPro" id="IPR020811">
    <property type="entry name" value="Enolase_N"/>
</dbReference>
<feature type="binding site" evidence="12">
    <location>
        <position position="296"/>
    </location>
    <ligand>
        <name>Mg(2+)</name>
        <dbReference type="ChEBI" id="CHEBI:18420"/>
    </ligand>
</feature>
<keyword evidence="6" id="KW-0324">Glycolysis</keyword>
<comment type="caution">
    <text evidence="15">The sequence shown here is derived from an EMBL/GenBank/DDBJ whole genome shotgun (WGS) entry which is preliminary data.</text>
</comment>
<dbReference type="Pfam" id="PF00113">
    <property type="entry name" value="Enolase_C"/>
    <property type="match status" value="1"/>
</dbReference>
<keyword evidence="7" id="KW-0456">Lyase</keyword>
<comment type="pathway">
    <text evidence="1">Carbohydrate degradation; glycolysis; pyruvate from D-glyceraldehyde 3-phosphate: step 4/5.</text>
</comment>
<feature type="binding site" evidence="11">
    <location>
        <position position="158"/>
    </location>
    <ligand>
        <name>substrate</name>
    </ligand>
</feature>
<evidence type="ECO:0000256" key="1">
    <source>
        <dbReference type="ARBA" id="ARBA00005031"/>
    </source>
</evidence>
<dbReference type="EC" id="4.2.1.11" evidence="3"/>
<dbReference type="UniPathway" id="UPA00109">
    <property type="reaction ID" value="UER00187"/>
</dbReference>
<dbReference type="InterPro" id="IPR020809">
    <property type="entry name" value="Enolase_CS"/>
</dbReference>
<dbReference type="Gene3D" id="3.30.390.10">
    <property type="entry name" value="Enolase-like, N-terminal domain"/>
    <property type="match status" value="1"/>
</dbReference>
<feature type="binding site" evidence="11">
    <location>
        <begin position="373"/>
        <end position="376"/>
    </location>
    <ligand>
        <name>substrate</name>
    </ligand>
</feature>
<keyword evidence="5 12" id="KW-0460">Magnesium</keyword>
<dbReference type="Pfam" id="PF03952">
    <property type="entry name" value="Enolase_N"/>
    <property type="match status" value="1"/>
</dbReference>
<feature type="binding site" evidence="11">
    <location>
        <position position="296"/>
    </location>
    <ligand>
        <name>substrate</name>
    </ligand>
</feature>
<dbReference type="SUPFAM" id="SSF54826">
    <property type="entry name" value="Enolase N-terminal domain-like"/>
    <property type="match status" value="1"/>
</dbReference>
<dbReference type="PRINTS" id="PR00148">
    <property type="entry name" value="ENOLASE"/>
</dbReference>
<name>A0A6V7TUX3_MELEN</name>